<gene>
    <name evidence="1" type="ORF">CPB84DRAFT_1882948</name>
</gene>
<reference evidence="1" key="1">
    <citation type="submission" date="2020-11" db="EMBL/GenBank/DDBJ databases">
        <authorList>
            <consortium name="DOE Joint Genome Institute"/>
            <person name="Ahrendt S."/>
            <person name="Riley R."/>
            <person name="Andreopoulos W."/>
            <person name="LaButti K."/>
            <person name="Pangilinan J."/>
            <person name="Ruiz-duenas F.J."/>
            <person name="Barrasa J.M."/>
            <person name="Sanchez-Garcia M."/>
            <person name="Camarero S."/>
            <person name="Miyauchi S."/>
            <person name="Serrano A."/>
            <person name="Linde D."/>
            <person name="Babiker R."/>
            <person name="Drula E."/>
            <person name="Ayuso-Fernandez I."/>
            <person name="Pacheco R."/>
            <person name="Padilla G."/>
            <person name="Ferreira P."/>
            <person name="Barriuso J."/>
            <person name="Kellner H."/>
            <person name="Castanera R."/>
            <person name="Alfaro M."/>
            <person name="Ramirez L."/>
            <person name="Pisabarro A.G."/>
            <person name="Kuo A."/>
            <person name="Tritt A."/>
            <person name="Lipzen A."/>
            <person name="He G."/>
            <person name="Yan M."/>
            <person name="Ng V."/>
            <person name="Cullen D."/>
            <person name="Martin F."/>
            <person name="Rosso M.-N."/>
            <person name="Henrissat B."/>
            <person name="Hibbett D."/>
            <person name="Martinez A.T."/>
            <person name="Grigoriev I.V."/>
        </authorList>
    </citation>
    <scope>NUCLEOTIDE SEQUENCE</scope>
    <source>
        <strain evidence="1">AH 44721</strain>
    </source>
</reference>
<evidence type="ECO:0000313" key="1">
    <source>
        <dbReference type="EMBL" id="KAF8876367.1"/>
    </source>
</evidence>
<dbReference type="OrthoDB" id="3062570at2759"/>
<dbReference type="InterPro" id="IPR035892">
    <property type="entry name" value="C2_domain_sf"/>
</dbReference>
<protein>
    <submittedName>
        <fullName evidence="1">Uncharacterized protein</fullName>
    </submittedName>
</protein>
<dbReference type="Gene3D" id="2.60.40.150">
    <property type="entry name" value="C2 domain"/>
    <property type="match status" value="1"/>
</dbReference>
<dbReference type="Proteomes" id="UP000724874">
    <property type="component" value="Unassembled WGS sequence"/>
</dbReference>
<comment type="caution">
    <text evidence="1">The sequence shown here is derived from an EMBL/GenBank/DDBJ whole genome shotgun (WGS) entry which is preliminary data.</text>
</comment>
<organism evidence="1 2">
    <name type="scientific">Gymnopilus junonius</name>
    <name type="common">Spectacular rustgill mushroom</name>
    <name type="synonym">Gymnopilus spectabilis subsp. junonius</name>
    <dbReference type="NCBI Taxonomy" id="109634"/>
    <lineage>
        <taxon>Eukaryota</taxon>
        <taxon>Fungi</taxon>
        <taxon>Dikarya</taxon>
        <taxon>Basidiomycota</taxon>
        <taxon>Agaricomycotina</taxon>
        <taxon>Agaricomycetes</taxon>
        <taxon>Agaricomycetidae</taxon>
        <taxon>Agaricales</taxon>
        <taxon>Agaricineae</taxon>
        <taxon>Hymenogastraceae</taxon>
        <taxon>Gymnopilus</taxon>
    </lineage>
</organism>
<sequence length="49" mass="5655">MAQTFLIIMEDVNGEVILFRDTFILRQRYAEGGHNVALTVPMFEHVPPH</sequence>
<accession>A0A9P5NCB4</accession>
<dbReference type="AlphaFoldDB" id="A0A9P5NCB4"/>
<evidence type="ECO:0000313" key="2">
    <source>
        <dbReference type="Proteomes" id="UP000724874"/>
    </source>
</evidence>
<keyword evidence="2" id="KW-1185">Reference proteome</keyword>
<name>A0A9P5NCB4_GYMJU</name>
<dbReference type="EMBL" id="JADNYJ010000183">
    <property type="protein sequence ID" value="KAF8876367.1"/>
    <property type="molecule type" value="Genomic_DNA"/>
</dbReference>
<proteinExistence type="predicted"/>